<dbReference type="RefSeq" id="XP_033158867.1">
    <property type="nucleotide sequence ID" value="XM_033302976.1"/>
</dbReference>
<gene>
    <name evidence="8" type="primary">LOC117140195</name>
</gene>
<proteinExistence type="predicted"/>
<keyword evidence="6" id="KW-0325">Glycoprotein</keyword>
<evidence type="ECO:0000256" key="2">
    <source>
        <dbReference type="ARBA" id="ARBA00022692"/>
    </source>
</evidence>
<organism evidence="7 8">
    <name type="scientific">Drosophila mauritiana</name>
    <name type="common">Fruit fly</name>
    <dbReference type="NCBI Taxonomy" id="7226"/>
    <lineage>
        <taxon>Eukaryota</taxon>
        <taxon>Metazoa</taxon>
        <taxon>Ecdysozoa</taxon>
        <taxon>Arthropoda</taxon>
        <taxon>Hexapoda</taxon>
        <taxon>Insecta</taxon>
        <taxon>Pterygota</taxon>
        <taxon>Neoptera</taxon>
        <taxon>Endopterygota</taxon>
        <taxon>Diptera</taxon>
        <taxon>Brachycera</taxon>
        <taxon>Muscomorpha</taxon>
        <taxon>Ephydroidea</taxon>
        <taxon>Drosophilidae</taxon>
        <taxon>Drosophila</taxon>
        <taxon>Sophophora</taxon>
    </lineage>
</organism>
<keyword evidence="2" id="KW-0812">Transmembrane</keyword>
<dbReference type="InterPro" id="IPR046956">
    <property type="entry name" value="RLP23-like"/>
</dbReference>
<dbReference type="SUPFAM" id="SSF52047">
    <property type="entry name" value="RNI-like"/>
    <property type="match status" value="2"/>
</dbReference>
<evidence type="ECO:0000256" key="4">
    <source>
        <dbReference type="ARBA" id="ARBA00022989"/>
    </source>
</evidence>
<dbReference type="Proteomes" id="UP000515162">
    <property type="component" value="Chromosome 3L"/>
</dbReference>
<keyword evidence="7" id="KW-1185">Reference proteome</keyword>
<name>A0A6P8JQV5_DROMA</name>
<evidence type="ECO:0000313" key="7">
    <source>
        <dbReference type="Proteomes" id="UP000515162"/>
    </source>
</evidence>
<keyword evidence="4" id="KW-1133">Transmembrane helix</keyword>
<evidence type="ECO:0000256" key="6">
    <source>
        <dbReference type="ARBA" id="ARBA00023180"/>
    </source>
</evidence>
<evidence type="ECO:0000313" key="8">
    <source>
        <dbReference type="RefSeq" id="XP_033158867.1"/>
    </source>
</evidence>
<dbReference type="InterPro" id="IPR032675">
    <property type="entry name" value="LRR_dom_sf"/>
</dbReference>
<sequence>MGSAKLEAMKEYLGLEEKTTIFSLNPYCLYEIFRQIHKNCALKQTNDIFLKYSDLINFAICCDHLNKAFKKWSLTLYKELCIENTFLNTSICIEINFSNLHSHMYGLSNNEKKMFWINFKHHIMENEQLESLKVIYEPTRYWSDYLERFEDLIKSVHGKPKLSELSMNINGFSLEIVPQITHLEKLELNVRLDSRILVELCKLNPSLRRLTLRNSEIFGRLSDIVPHCTQLEYLSFVMKEVDASEYAALANLPQLKALILCGEHLEGSLVKLFSRFQEHQQIQSICIPETYVSNAEAIALASIGSVVSIKCCLRDKSFYSDLPLSGKLTNIYILGHPMQYNPDNPYYNEKEEDFLKVTYRAHRPLAVTRAYYQYWQTKDPKLLQLSFDEDYLHAHRLHCIGWYDANVLPATMQNSSEQFSVSIAGIVLNKKVSISDAELAVLASIPTLTTIRCSFVQIEQIIAVKLQQLDAITDTANRVDKIKTEFCNIYFVHSHESVTLVLEVFVQSILSYGCILAPLANLRNLKRLEIRGKIMSGSLVELFRALGALEKHTLQELETAFLDPEELEEVVKIQSLRILKSGFFCSRYISELANLEQLEELTLTVHPQGCLIELFGVLASKQPQVLKRLVIQNTKLTNQEVGHLAGIRSLESLQLGLPEVKYWEQPPKDTKNQAVVNYCQKCRLAPGSFAYENQTHQTDIRTLITADDEEPLDAQFNFLTQLYGTLTPTHLALLANLPNLEELKMYLNYNTQDAANLLNTIALQYPQKLRTLAFASQDLRLVSLFKDLQSFDCIVSHMKDIEYISQLRNLTDLQIDNPLGISLWQLLKELKVLENLQSLILDNSNLEFLELVEVTKLSWLKRLRLGLAKKQFIFMLIRLEDLEVLEITSTHYAAENESNFLYLFLIKCKNIKSISLYRFYDFLRKDYVNGTLNHIKLFRNPYEHPPFKLRGVWSDFKRFNHLNCYNNEFMELRRQDGSYQSSDESDED</sequence>
<dbReference type="AlphaFoldDB" id="A0A6P8JQV5"/>
<keyword evidence="3" id="KW-0732">Signal</keyword>
<dbReference type="PANTHER" id="PTHR48063">
    <property type="entry name" value="LRR RECEPTOR-LIKE KINASE"/>
    <property type="match status" value="1"/>
</dbReference>
<keyword evidence="5" id="KW-0472">Membrane</keyword>
<protein>
    <submittedName>
        <fullName evidence="8">Uncharacterized protein LOC117140195</fullName>
    </submittedName>
</protein>
<dbReference type="GeneID" id="117140195"/>
<comment type="subcellular location">
    <subcellularLocation>
        <location evidence="1">Membrane</location>
    </subcellularLocation>
</comment>
<evidence type="ECO:0000256" key="1">
    <source>
        <dbReference type="ARBA" id="ARBA00004370"/>
    </source>
</evidence>
<dbReference type="GO" id="GO:0016020">
    <property type="term" value="C:membrane"/>
    <property type="evidence" value="ECO:0007669"/>
    <property type="project" value="UniProtKB-SubCell"/>
</dbReference>
<dbReference type="Gene3D" id="3.80.10.10">
    <property type="entry name" value="Ribonuclease Inhibitor"/>
    <property type="match status" value="3"/>
</dbReference>
<reference evidence="8" key="1">
    <citation type="submission" date="2025-08" db="UniProtKB">
        <authorList>
            <consortium name="RefSeq"/>
        </authorList>
    </citation>
    <scope>IDENTIFICATION</scope>
    <source>
        <strain evidence="8">Mau12</strain>
        <tissue evidence="8">Whole Body</tissue>
    </source>
</reference>
<evidence type="ECO:0000256" key="5">
    <source>
        <dbReference type="ARBA" id="ARBA00023136"/>
    </source>
</evidence>
<accession>A0A6P8JQV5</accession>
<evidence type="ECO:0000256" key="3">
    <source>
        <dbReference type="ARBA" id="ARBA00022729"/>
    </source>
</evidence>